<comment type="caution">
    <text evidence="2">The sequence shown here is derived from an EMBL/GenBank/DDBJ whole genome shotgun (WGS) entry which is preliminary data.</text>
</comment>
<feature type="compositionally biased region" description="Pro residues" evidence="1">
    <location>
        <begin position="59"/>
        <end position="85"/>
    </location>
</feature>
<reference evidence="2 3" key="1">
    <citation type="journal article" date="2024" name="G3 (Bethesda)">
        <title>A hybrid genome assembly of the endangered aye-aye (Daubentonia madagascariensis).</title>
        <authorList>
            <person name="Versoza C.J."/>
            <person name="Pfeifer S.P."/>
        </authorList>
    </citation>
    <scope>NUCLEOTIDE SEQUENCE [LARGE SCALE GENOMIC DNA]</scope>
    <source>
        <strain evidence="2">6821</strain>
    </source>
</reference>
<accession>A0ABD2E4D3</accession>
<name>A0ABD2E4D3_DAUMA</name>
<keyword evidence="3" id="KW-1185">Reference proteome</keyword>
<feature type="non-terminal residue" evidence="2">
    <location>
        <position position="1"/>
    </location>
</feature>
<evidence type="ECO:0000313" key="2">
    <source>
        <dbReference type="EMBL" id="KAL2773371.1"/>
    </source>
</evidence>
<evidence type="ECO:0000313" key="3">
    <source>
        <dbReference type="Proteomes" id="UP001610411"/>
    </source>
</evidence>
<feature type="compositionally biased region" description="Basic and acidic residues" evidence="1">
    <location>
        <begin position="95"/>
        <end position="104"/>
    </location>
</feature>
<feature type="compositionally biased region" description="Low complexity" evidence="1">
    <location>
        <begin position="39"/>
        <end position="53"/>
    </location>
</feature>
<protein>
    <submittedName>
        <fullName evidence="2">Natriuretic peptides B preproprotein</fullName>
    </submittedName>
</protein>
<proteinExistence type="predicted"/>
<gene>
    <name evidence="2" type="ORF">WCI35_021547</name>
</gene>
<evidence type="ECO:0000256" key="1">
    <source>
        <dbReference type="SAM" id="MobiDB-lite"/>
    </source>
</evidence>
<sequence>DGTVPGAPAPPFLAPVAAGRSFSPAGRPQSSLGTVWDTGVAGSSAGQSLQAAGGADGPGAPPADPGPRRSPPRRPWTPRKCPPGPAGTTQPQDDAPLRLLREEAGQDQFPQRPGLQRAEEILRG</sequence>
<dbReference type="EMBL" id="JBFSEQ010000007">
    <property type="protein sequence ID" value="KAL2773371.1"/>
    <property type="molecule type" value="Genomic_DNA"/>
</dbReference>
<organism evidence="2 3">
    <name type="scientific">Daubentonia madagascariensis</name>
    <name type="common">Aye-aye</name>
    <name type="synonym">Sciurus madagascariensis</name>
    <dbReference type="NCBI Taxonomy" id="31869"/>
    <lineage>
        <taxon>Eukaryota</taxon>
        <taxon>Metazoa</taxon>
        <taxon>Chordata</taxon>
        <taxon>Craniata</taxon>
        <taxon>Vertebrata</taxon>
        <taxon>Euteleostomi</taxon>
        <taxon>Mammalia</taxon>
        <taxon>Eutheria</taxon>
        <taxon>Euarchontoglires</taxon>
        <taxon>Primates</taxon>
        <taxon>Strepsirrhini</taxon>
        <taxon>Chiromyiformes</taxon>
        <taxon>Daubentoniidae</taxon>
        <taxon>Daubentonia</taxon>
    </lineage>
</organism>
<feature type="non-terminal residue" evidence="2">
    <location>
        <position position="124"/>
    </location>
</feature>
<feature type="region of interest" description="Disordered" evidence="1">
    <location>
        <begin position="1"/>
        <end position="124"/>
    </location>
</feature>
<dbReference type="AlphaFoldDB" id="A0ABD2E4D3"/>
<dbReference type="Proteomes" id="UP001610411">
    <property type="component" value="Unassembled WGS sequence"/>
</dbReference>